<feature type="signal peptide" evidence="2">
    <location>
        <begin position="1"/>
        <end position="20"/>
    </location>
</feature>
<feature type="chain" id="PRO_5022013060" evidence="2">
    <location>
        <begin position="21"/>
        <end position="623"/>
    </location>
</feature>
<name>A0A533I284_PARDE</name>
<feature type="compositionally biased region" description="Basic and acidic residues" evidence="1">
    <location>
        <begin position="31"/>
        <end position="43"/>
    </location>
</feature>
<feature type="region of interest" description="Disordered" evidence="1">
    <location>
        <begin position="31"/>
        <end position="71"/>
    </location>
</feature>
<protein>
    <submittedName>
        <fullName evidence="3">Conjugal transfer protein TraN</fullName>
    </submittedName>
</protein>
<proteinExistence type="predicted"/>
<dbReference type="Proteomes" id="UP000315344">
    <property type="component" value="Unassembled WGS sequence"/>
</dbReference>
<dbReference type="InterPro" id="IPR014121">
    <property type="entry name" value="TraN_Ftype"/>
</dbReference>
<dbReference type="AlphaFoldDB" id="A0A533I284"/>
<reference evidence="3 4" key="1">
    <citation type="journal article" date="2017" name="Nat. Commun.">
        <title>In situ click chemistry generation of cyclooxygenase-2 inhibitors.</title>
        <authorList>
            <person name="Bhardwaj A."/>
            <person name="Kaur J."/>
            <person name="Wuest M."/>
            <person name="Wuest F."/>
        </authorList>
    </citation>
    <scope>NUCLEOTIDE SEQUENCE [LARGE SCALE GENOMIC DNA]</scope>
    <source>
        <strain evidence="3">S2_012_000_R3_94</strain>
    </source>
</reference>
<organism evidence="3 4">
    <name type="scientific">Paracoccus denitrificans</name>
    <dbReference type="NCBI Taxonomy" id="266"/>
    <lineage>
        <taxon>Bacteria</taxon>
        <taxon>Pseudomonadati</taxon>
        <taxon>Pseudomonadota</taxon>
        <taxon>Alphaproteobacteria</taxon>
        <taxon>Rhodobacterales</taxon>
        <taxon>Paracoccaceae</taxon>
        <taxon>Paracoccus</taxon>
    </lineage>
</organism>
<gene>
    <name evidence="3" type="ORF">DI616_18980</name>
</gene>
<dbReference type="NCBIfam" id="NF009013">
    <property type="entry name" value="PRK12355.2-4"/>
    <property type="match status" value="1"/>
</dbReference>
<evidence type="ECO:0000256" key="2">
    <source>
        <dbReference type="SAM" id="SignalP"/>
    </source>
</evidence>
<evidence type="ECO:0000313" key="4">
    <source>
        <dbReference type="Proteomes" id="UP000315344"/>
    </source>
</evidence>
<dbReference type="EMBL" id="VAFL01000027">
    <property type="protein sequence ID" value="TKW63902.1"/>
    <property type="molecule type" value="Genomic_DNA"/>
</dbReference>
<evidence type="ECO:0000256" key="1">
    <source>
        <dbReference type="SAM" id="MobiDB-lite"/>
    </source>
</evidence>
<keyword evidence="2" id="KW-0732">Signal</keyword>
<evidence type="ECO:0000313" key="3">
    <source>
        <dbReference type="EMBL" id="TKW63902.1"/>
    </source>
</evidence>
<dbReference type="Pfam" id="PF06986">
    <property type="entry name" value="F_T4SS_TraN"/>
    <property type="match status" value="1"/>
</dbReference>
<comment type="caution">
    <text evidence="3">The sequence shown here is derived from an EMBL/GenBank/DDBJ whole genome shotgun (WGS) entry which is preliminary data.</text>
</comment>
<accession>A0A533I284</accession>
<sequence length="623" mass="67565">MRWGVAWLMFLATAGVGAPAYGQMTLEEARQQGKDLGSEKRQDSALVPSSDAQAAAVPGFSGTTLPEGSYFSDPERLEAAAQAAKSSNQAYRITTDAERSRPTFSTFEIRETTARATSVEDDPQTYLAGEDYGGSSGTCVPLPPAAGSAGYYEATCNAGDKVDPETRTCPVSLDVRADRRTVYTYYAGRLRTMPQDGGPYPARAAFDDEIASGICRESRPIDYCGSMAAYGYTAAPDCRRLGHTAVEVKCSAEAQGITPGFYHPGTVVSTGNYWLTRQDEPAAPVITRNEGMCAGNAADQNCVLDSEVCTSSDPVTRIVDGLPVTQPCWAWERTYQCNRISSANDCGELEGNRQCTYLRTECLDEEPDGSACKVLERIYRCPTPSGATDDAPQYICGNDVYCINGECEPIVREASTEFKDALVALHAIDQAGEEFDENNLTVFKGARETCHKPVFGLINCCAGKSSGILTAAAGLGALAGGPTAIAALATPFLAMFACSQSEMRLDIKDRMGFCHKLGTYCSSSFLGICKTKRTAYCCFESKLSRILQEQGRMQLGKPWGAPKREQCQGFTIEEFARLDLSRMDFTEVYKEFMDAAKLPDEVETMRQIQDKINDYYDLHGTGG</sequence>